<organism evidence="2 3">
    <name type="scientific">Aureobasidium melanogenum</name>
    <name type="common">Aureobasidium pullulans var. melanogenum</name>
    <dbReference type="NCBI Taxonomy" id="46634"/>
    <lineage>
        <taxon>Eukaryota</taxon>
        <taxon>Fungi</taxon>
        <taxon>Dikarya</taxon>
        <taxon>Ascomycota</taxon>
        <taxon>Pezizomycotina</taxon>
        <taxon>Dothideomycetes</taxon>
        <taxon>Dothideomycetidae</taxon>
        <taxon>Dothideales</taxon>
        <taxon>Saccotheciaceae</taxon>
        <taxon>Aureobasidium</taxon>
    </lineage>
</organism>
<protein>
    <submittedName>
        <fullName evidence="2">Uncharacterized protein</fullName>
    </submittedName>
</protein>
<keyword evidence="1" id="KW-0472">Membrane</keyword>
<keyword evidence="3" id="KW-1185">Reference proteome</keyword>
<accession>A0A9P8JMQ0</accession>
<feature type="transmembrane region" description="Helical" evidence="1">
    <location>
        <begin position="12"/>
        <end position="32"/>
    </location>
</feature>
<feature type="non-terminal residue" evidence="2">
    <location>
        <position position="133"/>
    </location>
</feature>
<dbReference type="EMBL" id="JAHFXS010003927">
    <property type="protein sequence ID" value="KAG9959853.1"/>
    <property type="molecule type" value="Genomic_DNA"/>
</dbReference>
<proteinExistence type="predicted"/>
<dbReference type="AlphaFoldDB" id="A0A9P8JMQ0"/>
<gene>
    <name evidence="2" type="ORF">KCU98_g16786</name>
</gene>
<evidence type="ECO:0000313" key="3">
    <source>
        <dbReference type="Proteomes" id="UP000729357"/>
    </source>
</evidence>
<evidence type="ECO:0000256" key="1">
    <source>
        <dbReference type="SAM" id="Phobius"/>
    </source>
</evidence>
<name>A0A9P8JMQ0_AURME</name>
<reference evidence="2" key="2">
    <citation type="submission" date="2021-08" db="EMBL/GenBank/DDBJ databases">
        <authorList>
            <person name="Gostincar C."/>
            <person name="Sun X."/>
            <person name="Song Z."/>
            <person name="Gunde-Cimerman N."/>
        </authorList>
    </citation>
    <scope>NUCLEOTIDE SEQUENCE</scope>
    <source>
        <strain evidence="2">EXF-9298</strain>
    </source>
</reference>
<sequence>MNKNGRLSYYHLCLYTAFAVVYIVLAIIQTRLGLGLPFDLLPKANLELYTLLGYVENLAYILAKAAYNLALGFATLDGTHKDPSTIAIGNGSAQQDYENSFDGFLASIQVGAFVAAVQIGGFVILRRRYHGKW</sequence>
<feature type="transmembrane region" description="Helical" evidence="1">
    <location>
        <begin position="104"/>
        <end position="125"/>
    </location>
</feature>
<evidence type="ECO:0000313" key="2">
    <source>
        <dbReference type="EMBL" id="KAG9959853.1"/>
    </source>
</evidence>
<comment type="caution">
    <text evidence="2">The sequence shown here is derived from an EMBL/GenBank/DDBJ whole genome shotgun (WGS) entry which is preliminary data.</text>
</comment>
<keyword evidence="1" id="KW-0812">Transmembrane</keyword>
<reference evidence="2" key="1">
    <citation type="journal article" date="2021" name="J Fungi (Basel)">
        <title>Virulence traits and population genomics of the black yeast Aureobasidium melanogenum.</title>
        <authorList>
            <person name="Cernosa A."/>
            <person name="Sun X."/>
            <person name="Gostincar C."/>
            <person name="Fang C."/>
            <person name="Gunde-Cimerman N."/>
            <person name="Song Z."/>
        </authorList>
    </citation>
    <scope>NUCLEOTIDE SEQUENCE</scope>
    <source>
        <strain evidence="2">EXF-9298</strain>
    </source>
</reference>
<keyword evidence="1" id="KW-1133">Transmembrane helix</keyword>
<dbReference type="Proteomes" id="UP000729357">
    <property type="component" value="Unassembled WGS sequence"/>
</dbReference>